<dbReference type="SUPFAM" id="SSF51011">
    <property type="entry name" value="Glycosyl hydrolase domain"/>
    <property type="match status" value="1"/>
</dbReference>
<dbReference type="InterPro" id="IPR017853">
    <property type="entry name" value="GH"/>
</dbReference>
<dbReference type="PANTHER" id="PTHR43863:SF2">
    <property type="entry name" value="MALTASE-GLUCOAMYLASE"/>
    <property type="match status" value="1"/>
</dbReference>
<dbReference type="InterPro" id="IPR051816">
    <property type="entry name" value="Glycosyl_Hydrolase_31"/>
</dbReference>
<dbReference type="AlphaFoldDB" id="W0PDH3"/>
<dbReference type="SUPFAM" id="SSF51445">
    <property type="entry name" value="(Trans)glycosidases"/>
    <property type="match status" value="1"/>
</dbReference>
<evidence type="ECO:0000313" key="7">
    <source>
        <dbReference type="Proteomes" id="UP000019095"/>
    </source>
</evidence>
<accession>W0PDH3</accession>
<dbReference type="Gene3D" id="3.20.20.80">
    <property type="entry name" value="Glycosidases"/>
    <property type="match status" value="1"/>
</dbReference>
<dbReference type="PATRIC" id="fig|1247726.3.peg.1077"/>
<evidence type="ECO:0000313" key="6">
    <source>
        <dbReference type="EMBL" id="AHG63088.1"/>
    </source>
</evidence>
<evidence type="ECO:0000259" key="3">
    <source>
        <dbReference type="Pfam" id="PF01055"/>
    </source>
</evidence>
<keyword evidence="2 6" id="KW-0378">Hydrolase</keyword>
<dbReference type="GO" id="GO:0030246">
    <property type="term" value="F:carbohydrate binding"/>
    <property type="evidence" value="ECO:0007669"/>
    <property type="project" value="InterPro"/>
</dbReference>
<dbReference type="Gene3D" id="2.60.40.1180">
    <property type="entry name" value="Golgi alpha-mannosidase II"/>
    <property type="match status" value="1"/>
</dbReference>
<feature type="domain" description="Glycosyl hydrolase family 31 C-terminal" evidence="5">
    <location>
        <begin position="582"/>
        <end position="668"/>
    </location>
</feature>
<gene>
    <name evidence="6" type="ORF">MIM_c09890</name>
</gene>
<evidence type="ECO:0000256" key="1">
    <source>
        <dbReference type="ARBA" id="ARBA00007806"/>
    </source>
</evidence>
<protein>
    <submittedName>
        <fullName evidence="6">Putative glycosyl hydrolase, family 31</fullName>
    </submittedName>
</protein>
<dbReference type="InterPro" id="IPR011013">
    <property type="entry name" value="Gal_mutarotase_sf_dom"/>
</dbReference>
<dbReference type="HOGENOM" id="CLU_000631_10_3_4"/>
<dbReference type="SUPFAM" id="SSF74650">
    <property type="entry name" value="Galactose mutarotase-like"/>
    <property type="match status" value="1"/>
</dbReference>
<name>W0PDH3_ADVMD</name>
<feature type="domain" description="Glycoside hydrolase family 31 TIM barrel" evidence="3">
    <location>
        <begin position="253"/>
        <end position="571"/>
    </location>
</feature>
<organism evidence="6 7">
    <name type="scientific">Advenella mimigardefordensis (strain DSM 17166 / LMG 22922 / DPN7)</name>
    <dbReference type="NCBI Taxonomy" id="1247726"/>
    <lineage>
        <taxon>Bacteria</taxon>
        <taxon>Pseudomonadati</taxon>
        <taxon>Pseudomonadota</taxon>
        <taxon>Betaproteobacteria</taxon>
        <taxon>Burkholderiales</taxon>
        <taxon>Alcaligenaceae</taxon>
    </lineage>
</organism>
<dbReference type="InterPro" id="IPR025887">
    <property type="entry name" value="Glyco_hydro_31_N_dom"/>
</dbReference>
<dbReference type="InterPro" id="IPR000322">
    <property type="entry name" value="Glyco_hydro_31_TIM"/>
</dbReference>
<dbReference type="EMBL" id="CP003915">
    <property type="protein sequence ID" value="AHG63088.1"/>
    <property type="molecule type" value="Genomic_DNA"/>
</dbReference>
<feature type="domain" description="Glycoside hydrolase family 31 N-terminal" evidence="4">
    <location>
        <begin position="41"/>
        <end position="177"/>
    </location>
</feature>
<dbReference type="eggNOG" id="COG1501">
    <property type="taxonomic scope" value="Bacteria"/>
</dbReference>
<keyword evidence="7" id="KW-1185">Reference proteome</keyword>
<keyword evidence="2" id="KW-0326">Glycosidase</keyword>
<dbReference type="PANTHER" id="PTHR43863">
    <property type="entry name" value="HYDROLASE, PUTATIVE (AFU_ORTHOLOGUE AFUA_1G03140)-RELATED"/>
    <property type="match status" value="1"/>
</dbReference>
<dbReference type="STRING" id="1247726.MIM_c09890"/>
<dbReference type="GO" id="GO:0004553">
    <property type="term" value="F:hydrolase activity, hydrolyzing O-glycosyl compounds"/>
    <property type="evidence" value="ECO:0007669"/>
    <property type="project" value="InterPro"/>
</dbReference>
<dbReference type="Proteomes" id="UP000019095">
    <property type="component" value="Chromosome"/>
</dbReference>
<dbReference type="GO" id="GO:0005975">
    <property type="term" value="P:carbohydrate metabolic process"/>
    <property type="evidence" value="ECO:0007669"/>
    <property type="project" value="InterPro"/>
</dbReference>
<proteinExistence type="inferred from homology"/>
<dbReference type="Pfam" id="PF21365">
    <property type="entry name" value="Glyco_hydro_31_3rd"/>
    <property type="match status" value="1"/>
</dbReference>
<dbReference type="Gene3D" id="2.60.40.1760">
    <property type="entry name" value="glycosyl hydrolase (family 31)"/>
    <property type="match status" value="1"/>
</dbReference>
<dbReference type="KEGG" id="amim:MIM_c09890"/>
<evidence type="ECO:0000259" key="4">
    <source>
        <dbReference type="Pfam" id="PF13802"/>
    </source>
</evidence>
<reference evidence="6 7" key="1">
    <citation type="journal article" date="2014" name="Microbiology">
        <title>Unravelling the complete genome sequence of Advenella mimigardefordensis strain DPN7T and novel insights in the catabolism of the xenobiotic polythioester precursor 3,3'-dithiodipropionate.</title>
        <authorList>
            <person name="Wubbeler J.H."/>
            <person name="Hiessl S."/>
            <person name="Schuldes J."/>
            <person name="Thurmer A."/>
            <person name="Daniel R."/>
            <person name="Steinbuchel A."/>
        </authorList>
    </citation>
    <scope>NUCLEOTIDE SEQUENCE [LARGE SCALE GENOMIC DNA]</scope>
    <source>
        <strain evidence="7">DSM 17166 / LMG 22922 / DPN7</strain>
    </source>
</reference>
<comment type="similarity">
    <text evidence="1 2">Belongs to the glycosyl hydrolase 31 family.</text>
</comment>
<evidence type="ECO:0000256" key="2">
    <source>
        <dbReference type="RuleBase" id="RU361185"/>
    </source>
</evidence>
<dbReference type="InterPro" id="IPR013780">
    <property type="entry name" value="Glyco_hydro_b"/>
</dbReference>
<dbReference type="Pfam" id="PF01055">
    <property type="entry name" value="Glyco_hydro_31_2nd"/>
    <property type="match status" value="1"/>
</dbReference>
<sequence>MPCSGISPSLKRTHVIQFDRLVFKSAHATHAEFSTDTDLLLRVEAHGPGVFRILAGLPDRLSEEKQTARQKQRQALTIAREECIGEMLTESLIDESGWRFTQGDVSLVIGNSPLKISLFRGDSCILRSDDDFETPLVMESEDGQPAHWSVMFDLPENEPVFGLGETTGDFNRRGVELVSDLNDFRYLPLAWNPQGWGIYANSLERVMHDPGTEDNPGTYQIFMDGPVFDLFLFAGDVPEIFNQYSALTGRAGQPPLWAMGAWLKQQPGQSTPGFIAQAEALRQAQFPLDVLDFAQPSMVQFQADKLVLEWDDRRMDDARRSLAALREKFFEVCVPSFPGVPRESVLFDDLEDRGWLLTDDDGNAFVFDGVPENGNVPFGLLDLTYKDAYAFWVERHHQLVDEGVGAFQSSFPVEISDAVSARNGESGALLRELYPLLLRRALFDAVSMNKTPTEGVVPSADLIMAVQRVAWQKTPASANDWDGLTQWLRQALSIQASGVIAVTHELGNPAQLDGDKPLDATLYLRMLGLCVFSAGFAFQAAPALLPDAYPEEIQAKIRTLLELRYRLVPYINGVIEDAVRTGLPVQRMMALAYPDDAKARAWDQQYMLGPALLVAPVLQPGTSVNVYLPEGDAWWDLNLNQRYEGGQVLTIECGLDSVPVFGREGHMLCLGPVLRHMGEFNSARILDEVWMFGMPMHNPVVMRNKIRVMQMQGSSYIKGLEGLKILQSDGLEVKRRGAEVRISRER</sequence>
<evidence type="ECO:0000259" key="5">
    <source>
        <dbReference type="Pfam" id="PF21365"/>
    </source>
</evidence>
<dbReference type="CDD" id="cd14752">
    <property type="entry name" value="GH31_N"/>
    <property type="match status" value="1"/>
</dbReference>
<dbReference type="InterPro" id="IPR048395">
    <property type="entry name" value="Glyco_hydro_31_C"/>
</dbReference>
<dbReference type="Pfam" id="PF13802">
    <property type="entry name" value="Gal_mutarotas_2"/>
    <property type="match status" value="1"/>
</dbReference>